<dbReference type="InterPro" id="IPR016137">
    <property type="entry name" value="RGS"/>
</dbReference>
<evidence type="ECO:0000256" key="2">
    <source>
        <dbReference type="SAM" id="MobiDB-lite"/>
    </source>
</evidence>
<dbReference type="InterPro" id="IPR036305">
    <property type="entry name" value="RGS_sf"/>
</dbReference>
<dbReference type="GeneID" id="68095272"/>
<keyword evidence="5" id="KW-1185">Reference proteome</keyword>
<dbReference type="Proteomes" id="UP000816034">
    <property type="component" value="Unassembled WGS sequence"/>
</dbReference>
<keyword evidence="1" id="KW-0734">Signal transduction inhibitor</keyword>
<dbReference type="PANTHER" id="PTHR45746">
    <property type="entry name" value="LP21163P"/>
    <property type="match status" value="1"/>
</dbReference>
<dbReference type="Pfam" id="PF00615">
    <property type="entry name" value="RGS"/>
    <property type="match status" value="1"/>
</dbReference>
<evidence type="ECO:0000256" key="1">
    <source>
        <dbReference type="ARBA" id="ARBA00022700"/>
    </source>
</evidence>
<dbReference type="GO" id="GO:0005737">
    <property type="term" value="C:cytoplasm"/>
    <property type="evidence" value="ECO:0007669"/>
    <property type="project" value="TreeGrafter"/>
</dbReference>
<evidence type="ECO:0000313" key="4">
    <source>
        <dbReference type="EMBL" id="KAG2386371.1"/>
    </source>
</evidence>
<dbReference type="SUPFAM" id="SSF48097">
    <property type="entry name" value="Regulator of G-protein signaling, RGS"/>
    <property type="match status" value="1"/>
</dbReference>
<feature type="compositionally biased region" description="Low complexity" evidence="2">
    <location>
        <begin position="279"/>
        <end position="297"/>
    </location>
</feature>
<evidence type="ECO:0000259" key="3">
    <source>
        <dbReference type="PROSITE" id="PS50132"/>
    </source>
</evidence>
<dbReference type="GO" id="GO:0005096">
    <property type="term" value="F:GTPase activator activity"/>
    <property type="evidence" value="ECO:0007669"/>
    <property type="project" value="TreeGrafter"/>
</dbReference>
<dbReference type="InterPro" id="IPR044926">
    <property type="entry name" value="RGS_subdomain_2"/>
</dbReference>
<dbReference type="SMART" id="SM00315">
    <property type="entry name" value="RGS"/>
    <property type="match status" value="1"/>
</dbReference>
<dbReference type="CDD" id="cd07440">
    <property type="entry name" value="RGS"/>
    <property type="match status" value="1"/>
</dbReference>
<feature type="region of interest" description="Disordered" evidence="2">
    <location>
        <begin position="56"/>
        <end position="120"/>
    </location>
</feature>
<dbReference type="GO" id="GO:0009968">
    <property type="term" value="P:negative regulation of signal transduction"/>
    <property type="evidence" value="ECO:0007669"/>
    <property type="project" value="UniProtKB-KW"/>
</dbReference>
<feature type="compositionally biased region" description="Polar residues" evidence="2">
    <location>
        <begin position="56"/>
        <end position="99"/>
    </location>
</feature>
<name>A0AA88GQ81_NAELO</name>
<dbReference type="PANTHER" id="PTHR45746:SF6">
    <property type="entry name" value="LP21163P"/>
    <property type="match status" value="1"/>
</dbReference>
<feature type="region of interest" description="Disordered" evidence="2">
    <location>
        <begin position="485"/>
        <end position="522"/>
    </location>
</feature>
<feature type="domain" description="RGS" evidence="3">
    <location>
        <begin position="844"/>
        <end position="963"/>
    </location>
</feature>
<feature type="compositionally biased region" description="Polar residues" evidence="2">
    <location>
        <begin position="176"/>
        <end position="198"/>
    </location>
</feature>
<feature type="compositionally biased region" description="Polar residues" evidence="2">
    <location>
        <begin position="149"/>
        <end position="168"/>
    </location>
</feature>
<evidence type="ECO:0000313" key="5">
    <source>
        <dbReference type="Proteomes" id="UP000816034"/>
    </source>
</evidence>
<sequence length="1008" mass="114348">MIQRLSDPTSTLEAQLGTDPQHILASATPLHGEDLINPFSPPSSLRIQDLSPLRNYKQQRQASVGSPQSKILNNNHSSPLKQQLATPQKRQSPNSNLSKTLKKSQIIHSRSRAFEKSPEGSQFYRNQSVLFDLNSPLENKENDMEISPGNESSPKSLNLGNKTQSTSPYRKVLSPISPNQLMEDSPQNHPSSTHTLTDLQRKKPASRYSPYMVNSPQQPSKSSLRSMNHHHSPRLNHSPLLRFATTTGSQKKKSPLYLSSQHHVKTPIHHRKRNPSPKNSISQQQHSSNNNHPNNNHTLPVTMKPIQFEPPTSSVNDCSPIASCQQPKANSSNARFVQSPFKTPSYYKKRQALAEDLSLAYEDSYSRSAKKNALKNPFTSPNIHSNGSNSFKQIHVIPDKAYKMMVGNAQQQMNEKIHEIEQQQQQSKKKSLIRSMKDYRKNKLESLKNKLREQRTLFMQNHHHHGHSNDGTSLKCTNMETMQHLTAQQASSSFSSTGSDKKKSPARKRKYDETDENLQGGASMVRSLGAVLTQNPSQEPSMLTLETNSRKDLQSSNALPAQSALLNSFMQDQDEGLNPVDSDHDNDDDDHSINEEVIVEEEHKMVESPTKKLKSDQGRPLWSRLKKALTRKPNILNENENSKMSGSVLKRKLSKKSLMLAKQKQNSASGEVTSTSASNLISYAVDQEHQSNANVSNQGPLKKQKSFGEHYFSSLVHGFRHKDHSESSSNPTCEDDMKLKNRQFQIQDNLQEKFMTNMKETFTTGENLTTIYQPPLLLDSQLSNVTQPFKVPSLNLKSVPPLSLKTLENTHNLQNTPRGNAAEEMIVPIPSALEESREKSFSYNFVETIHTPHHREYFIKHCEKEYNSENIEFWCEVRLKYEFLRNRAQRYEHAIKLLNGYVELTSDKAINIDKKSILLVKTRVKDETDDLVDLFEPITKHIETVMQDAFKRFQLSPLYQEMISHHKQLLEKNSIGPTSTDLDTPRGAHANFKSKVINFLSPKGILHH</sequence>
<reference evidence="4 5" key="1">
    <citation type="journal article" date="2018" name="BMC Genomics">
        <title>The genome of Naegleria lovaniensis, the basis for a comparative approach to unravel pathogenicity factors of the human pathogenic amoeba N. fowleri.</title>
        <authorList>
            <person name="Liechti N."/>
            <person name="Schurch N."/>
            <person name="Bruggmann R."/>
            <person name="Wittwer M."/>
        </authorList>
    </citation>
    <scope>NUCLEOTIDE SEQUENCE [LARGE SCALE GENOMIC DNA]</scope>
    <source>
        <strain evidence="4 5">ATCC 30569</strain>
    </source>
</reference>
<dbReference type="GO" id="GO:0008277">
    <property type="term" value="P:regulation of G protein-coupled receptor signaling pathway"/>
    <property type="evidence" value="ECO:0007669"/>
    <property type="project" value="InterPro"/>
</dbReference>
<gene>
    <name evidence="4" type="ORF">C9374_002817</name>
</gene>
<dbReference type="InterPro" id="IPR047016">
    <property type="entry name" value="RGS6/7/9/11"/>
</dbReference>
<dbReference type="EMBL" id="PYSW02000016">
    <property type="protein sequence ID" value="KAG2386371.1"/>
    <property type="molecule type" value="Genomic_DNA"/>
</dbReference>
<organism evidence="4 5">
    <name type="scientific">Naegleria lovaniensis</name>
    <name type="common">Amoeba</name>
    <dbReference type="NCBI Taxonomy" id="51637"/>
    <lineage>
        <taxon>Eukaryota</taxon>
        <taxon>Discoba</taxon>
        <taxon>Heterolobosea</taxon>
        <taxon>Tetramitia</taxon>
        <taxon>Eutetramitia</taxon>
        <taxon>Vahlkampfiidae</taxon>
        <taxon>Naegleria</taxon>
    </lineage>
</organism>
<accession>A0AA88GQ81</accession>
<feature type="compositionally biased region" description="Polar residues" evidence="2">
    <location>
        <begin position="212"/>
        <end position="226"/>
    </location>
</feature>
<dbReference type="PROSITE" id="PS50132">
    <property type="entry name" value="RGS"/>
    <property type="match status" value="1"/>
</dbReference>
<dbReference type="Gene3D" id="1.10.167.10">
    <property type="entry name" value="Regulator of G-protein Signalling 4, domain 2"/>
    <property type="match status" value="1"/>
</dbReference>
<comment type="caution">
    <text evidence="4">The sequence shown here is derived from an EMBL/GenBank/DDBJ whole genome shotgun (WGS) entry which is preliminary data.</text>
</comment>
<feature type="region of interest" description="Disordered" evidence="2">
    <location>
        <begin position="139"/>
        <end position="241"/>
    </location>
</feature>
<feature type="compositionally biased region" description="Basic residues" evidence="2">
    <location>
        <begin position="263"/>
        <end position="275"/>
    </location>
</feature>
<protein>
    <recommendedName>
        <fullName evidence="3">RGS domain-containing protein</fullName>
    </recommendedName>
</protein>
<proteinExistence type="predicted"/>
<dbReference type="RefSeq" id="XP_044550363.1">
    <property type="nucleotide sequence ID" value="XM_044692276.1"/>
</dbReference>
<dbReference type="AlphaFoldDB" id="A0AA88GQ81"/>
<feature type="region of interest" description="Disordered" evidence="2">
    <location>
        <begin position="263"/>
        <end position="314"/>
    </location>
</feature>